<evidence type="ECO:0000256" key="6">
    <source>
        <dbReference type="ARBA" id="ARBA00023125"/>
    </source>
</evidence>
<evidence type="ECO:0000256" key="2">
    <source>
        <dbReference type="ARBA" id="ARBA00022723"/>
    </source>
</evidence>
<evidence type="ECO:0000256" key="1">
    <source>
        <dbReference type="ARBA" id="ARBA00004123"/>
    </source>
</evidence>
<evidence type="ECO:0000259" key="9">
    <source>
        <dbReference type="PROSITE" id="PS50157"/>
    </source>
</evidence>
<dbReference type="PANTHER" id="PTHR24381:SF390">
    <property type="entry name" value="ZINC FINGER PROTEIN 37 HOMOLOG"/>
    <property type="match status" value="1"/>
</dbReference>
<keyword evidence="5" id="KW-0862">Zinc</keyword>
<dbReference type="SUPFAM" id="SSF57667">
    <property type="entry name" value="beta-beta-alpha zinc fingers"/>
    <property type="match status" value="2"/>
</dbReference>
<feature type="domain" description="C2H2-type" evidence="9">
    <location>
        <begin position="217"/>
        <end position="244"/>
    </location>
</feature>
<dbReference type="InterPro" id="IPR001909">
    <property type="entry name" value="KRAB"/>
</dbReference>
<proteinExistence type="predicted"/>
<keyword evidence="6" id="KW-0238">DNA-binding</keyword>
<keyword evidence="7" id="KW-0539">Nucleus</keyword>
<keyword evidence="12" id="KW-1185">Reference proteome</keyword>
<comment type="caution">
    <text evidence="11">The sequence shown here is derived from an EMBL/GenBank/DDBJ whole genome shotgun (WGS) entry which is preliminary data.</text>
</comment>
<keyword evidence="4 8" id="KW-0863">Zinc-finger</keyword>
<organism evidence="11 12">
    <name type="scientific">Saguinus oedipus</name>
    <name type="common">Cotton-top tamarin</name>
    <name type="synonym">Oedipomidas oedipus</name>
    <dbReference type="NCBI Taxonomy" id="9490"/>
    <lineage>
        <taxon>Eukaryota</taxon>
        <taxon>Metazoa</taxon>
        <taxon>Chordata</taxon>
        <taxon>Craniata</taxon>
        <taxon>Vertebrata</taxon>
        <taxon>Euteleostomi</taxon>
        <taxon>Mammalia</taxon>
        <taxon>Eutheria</taxon>
        <taxon>Euarchontoglires</taxon>
        <taxon>Primates</taxon>
        <taxon>Haplorrhini</taxon>
        <taxon>Platyrrhini</taxon>
        <taxon>Cebidae</taxon>
        <taxon>Callitrichinae</taxon>
        <taxon>Saguinus</taxon>
    </lineage>
</organism>
<dbReference type="InterPro" id="IPR013087">
    <property type="entry name" value="Znf_C2H2_type"/>
</dbReference>
<feature type="domain" description="C2H2-type" evidence="9">
    <location>
        <begin position="329"/>
        <end position="356"/>
    </location>
</feature>
<dbReference type="Gene3D" id="6.10.140.140">
    <property type="match status" value="1"/>
</dbReference>
<keyword evidence="3" id="KW-0677">Repeat</keyword>
<dbReference type="InterPro" id="IPR036051">
    <property type="entry name" value="KRAB_dom_sf"/>
</dbReference>
<feature type="domain" description="C2H2-type" evidence="9">
    <location>
        <begin position="273"/>
        <end position="300"/>
    </location>
</feature>
<evidence type="ECO:0000313" key="11">
    <source>
        <dbReference type="EMBL" id="KAK2090952.1"/>
    </source>
</evidence>
<dbReference type="PROSITE" id="PS50805">
    <property type="entry name" value="KRAB"/>
    <property type="match status" value="1"/>
</dbReference>
<evidence type="ECO:0000256" key="4">
    <source>
        <dbReference type="ARBA" id="ARBA00022771"/>
    </source>
</evidence>
<evidence type="ECO:0000259" key="10">
    <source>
        <dbReference type="PROSITE" id="PS50805"/>
    </source>
</evidence>
<dbReference type="SMART" id="SM00355">
    <property type="entry name" value="ZnF_C2H2"/>
    <property type="match status" value="4"/>
</dbReference>
<comment type="subcellular location">
    <subcellularLocation>
        <location evidence="1">Nucleus</location>
    </subcellularLocation>
</comment>
<evidence type="ECO:0000256" key="7">
    <source>
        <dbReference type="ARBA" id="ARBA00023242"/>
    </source>
</evidence>
<sequence length="356" mass="40653">MRERKERAGAEIARDIENGDVEIGAWGSEESVTFEDVAVYFSENEWIGLGPAQRALYRDVMLENYGWSEAKHPGAWLLGELWMERARGASLQVEEPLNLKLQGEGPSLLCPEGVWKRKKDFILKEEILQEAQDLMVLSSGSRWCGSRELWFGKTCKGKSRLGKWPGYLNGGSMESSTNDITEMIVKDDKISVEESSDNTVNKFIGIHHRILNEQIFYVCEECSKCFDQNEDFDQHQKTHNGKKVYECKECGKAFSFQSHCIAHQRIHSGVKPYECQECAKAFVWKSNLIRHQRIHTGEKPFECKECGKGFRQNTNLTQHQRIHTGEKPYTCKECGKSFIETSPSSASEDAHWGKAL</sequence>
<dbReference type="SUPFAM" id="SSF109640">
    <property type="entry name" value="KRAB domain (Kruppel-associated box)"/>
    <property type="match status" value="1"/>
</dbReference>
<dbReference type="Pfam" id="PF00096">
    <property type="entry name" value="zf-C2H2"/>
    <property type="match status" value="4"/>
</dbReference>
<dbReference type="CDD" id="cd07765">
    <property type="entry name" value="KRAB_A-box"/>
    <property type="match status" value="1"/>
</dbReference>
<dbReference type="EMBL" id="JASSZA010000016">
    <property type="protein sequence ID" value="KAK2090952.1"/>
    <property type="molecule type" value="Genomic_DNA"/>
</dbReference>
<evidence type="ECO:0008006" key="13">
    <source>
        <dbReference type="Google" id="ProtNLM"/>
    </source>
</evidence>
<feature type="domain" description="KRAB" evidence="10">
    <location>
        <begin position="32"/>
        <end position="119"/>
    </location>
</feature>
<evidence type="ECO:0000313" key="12">
    <source>
        <dbReference type="Proteomes" id="UP001266305"/>
    </source>
</evidence>
<dbReference type="PROSITE" id="PS00028">
    <property type="entry name" value="ZINC_FINGER_C2H2_1"/>
    <property type="match status" value="4"/>
</dbReference>
<evidence type="ECO:0000256" key="3">
    <source>
        <dbReference type="ARBA" id="ARBA00022737"/>
    </source>
</evidence>
<protein>
    <recommendedName>
        <fullName evidence="13">Zinc finger protein 662</fullName>
    </recommendedName>
</protein>
<dbReference type="PROSITE" id="PS50157">
    <property type="entry name" value="ZINC_FINGER_C2H2_2"/>
    <property type="match status" value="5"/>
</dbReference>
<keyword evidence="2" id="KW-0479">Metal-binding</keyword>
<dbReference type="PANTHER" id="PTHR24381">
    <property type="entry name" value="ZINC FINGER PROTEIN"/>
    <property type="match status" value="1"/>
</dbReference>
<gene>
    <name evidence="11" type="ORF">P7K49_030236</name>
</gene>
<reference evidence="11 12" key="1">
    <citation type="submission" date="2023-05" db="EMBL/GenBank/DDBJ databases">
        <title>B98-5 Cell Line De Novo Hybrid Assembly: An Optical Mapping Approach.</title>
        <authorList>
            <person name="Kananen K."/>
            <person name="Auerbach J.A."/>
            <person name="Kautto E."/>
            <person name="Blachly J.S."/>
        </authorList>
    </citation>
    <scope>NUCLEOTIDE SEQUENCE [LARGE SCALE GENOMIC DNA]</scope>
    <source>
        <strain evidence="11">B95-8</strain>
        <tissue evidence="11">Cell line</tissue>
    </source>
</reference>
<dbReference type="Gene3D" id="3.30.160.60">
    <property type="entry name" value="Classic Zinc Finger"/>
    <property type="match status" value="5"/>
</dbReference>
<accession>A0ABQ9U3M6</accession>
<evidence type="ECO:0000256" key="8">
    <source>
        <dbReference type="PROSITE-ProRule" id="PRU00042"/>
    </source>
</evidence>
<name>A0ABQ9U3M6_SAGOE</name>
<dbReference type="InterPro" id="IPR036236">
    <property type="entry name" value="Znf_C2H2_sf"/>
</dbReference>
<feature type="domain" description="C2H2-type" evidence="9">
    <location>
        <begin position="245"/>
        <end position="272"/>
    </location>
</feature>
<dbReference type="Proteomes" id="UP001266305">
    <property type="component" value="Unassembled WGS sequence"/>
</dbReference>
<dbReference type="SMART" id="SM00349">
    <property type="entry name" value="KRAB"/>
    <property type="match status" value="1"/>
</dbReference>
<feature type="domain" description="C2H2-type" evidence="9">
    <location>
        <begin position="301"/>
        <end position="328"/>
    </location>
</feature>
<dbReference type="Pfam" id="PF01352">
    <property type="entry name" value="KRAB"/>
    <property type="match status" value="1"/>
</dbReference>
<evidence type="ECO:0000256" key="5">
    <source>
        <dbReference type="ARBA" id="ARBA00022833"/>
    </source>
</evidence>